<dbReference type="PROSITE" id="PS50240">
    <property type="entry name" value="TRYPSIN_DOM"/>
    <property type="match status" value="2"/>
</dbReference>
<proteinExistence type="inferred from homology"/>
<dbReference type="GO" id="GO:0006508">
    <property type="term" value="P:proteolysis"/>
    <property type="evidence" value="ECO:0007669"/>
    <property type="project" value="UniProtKB-KW"/>
</dbReference>
<organism evidence="7 8">
    <name type="scientific">Ceratosolen solmsi marchali</name>
    <dbReference type="NCBI Taxonomy" id="326594"/>
    <lineage>
        <taxon>Eukaryota</taxon>
        <taxon>Metazoa</taxon>
        <taxon>Ecdysozoa</taxon>
        <taxon>Arthropoda</taxon>
        <taxon>Hexapoda</taxon>
        <taxon>Insecta</taxon>
        <taxon>Pterygota</taxon>
        <taxon>Neoptera</taxon>
        <taxon>Endopterygota</taxon>
        <taxon>Hymenoptera</taxon>
        <taxon>Apocrita</taxon>
        <taxon>Proctotrupomorpha</taxon>
        <taxon>Chalcidoidea</taxon>
        <taxon>Agaonidae</taxon>
        <taxon>Agaoninae</taxon>
        <taxon>Ceratosolen</taxon>
    </lineage>
</organism>
<sequence>MRSEPLNDHICTAALVTNTHVLSAAQCIENRLKDETVVLAGTNHLFFGRLYSISWWINYNSWAQFMNKRIEFEDNDISIIKLTRDVDEDITPGPILYLAGKDLYGFDVHFAGWGETNNHQVSSYMLTASASVITSSECEHRIAMLEGGITPIPNNLICTSGDPFVLLQRGDFGGPLLLMGSIVGVGVQCVLANGNPMIGQNVEKVKTNEFPFVVSLMRNSTADITAERNHICTGALISPRDVLTAEHCLKGEKRTDILVLVDSIDLRSGRKHQINWWITYKTWAKQRHMSLEYSENDIAIIRLNEAVTHRITPATVSTLSNSDFVGYDVVVTGWGQSNDGFNPRYMEKIDVKVLSKTNCENKIQMASGKLVPLDSRFICTSVTPFGLLQPGDSGGPLLYRKTIIGINRSTCPKNVDNNYQVNLHLSVKSYTTFCTDVKTNS</sequence>
<dbReference type="InterPro" id="IPR050430">
    <property type="entry name" value="Peptidase_S1"/>
</dbReference>
<evidence type="ECO:0000313" key="7">
    <source>
        <dbReference type="Proteomes" id="UP000695007"/>
    </source>
</evidence>
<evidence type="ECO:0000259" key="6">
    <source>
        <dbReference type="PROSITE" id="PS50240"/>
    </source>
</evidence>
<evidence type="ECO:0000256" key="3">
    <source>
        <dbReference type="ARBA" id="ARBA00022801"/>
    </source>
</evidence>
<keyword evidence="2" id="KW-0645">Protease</keyword>
<keyword evidence="4" id="KW-0720">Serine protease</keyword>
<evidence type="ECO:0000256" key="5">
    <source>
        <dbReference type="ARBA" id="ARBA00023157"/>
    </source>
</evidence>
<feature type="domain" description="Peptidase S1" evidence="6">
    <location>
        <begin position="197"/>
        <end position="441"/>
    </location>
</feature>
<dbReference type="Proteomes" id="UP000695007">
    <property type="component" value="Unplaced"/>
</dbReference>
<name>A0AAJ6YCV7_9HYME</name>
<dbReference type="SMART" id="SM00020">
    <property type="entry name" value="Tryp_SPc"/>
    <property type="match status" value="1"/>
</dbReference>
<accession>A0AAJ6YCV7</accession>
<gene>
    <name evidence="8" type="primary">LOC105360374</name>
</gene>
<evidence type="ECO:0000256" key="2">
    <source>
        <dbReference type="ARBA" id="ARBA00022670"/>
    </source>
</evidence>
<dbReference type="SUPFAM" id="SSF50494">
    <property type="entry name" value="Trypsin-like serine proteases"/>
    <property type="match status" value="2"/>
</dbReference>
<dbReference type="InterPro" id="IPR001254">
    <property type="entry name" value="Trypsin_dom"/>
</dbReference>
<comment type="similarity">
    <text evidence="1">Belongs to the peptidase S1 family.</text>
</comment>
<dbReference type="GeneID" id="105360374"/>
<dbReference type="GO" id="GO:0004252">
    <property type="term" value="F:serine-type endopeptidase activity"/>
    <property type="evidence" value="ECO:0007669"/>
    <property type="project" value="InterPro"/>
</dbReference>
<evidence type="ECO:0000313" key="8">
    <source>
        <dbReference type="RefSeq" id="XP_011495568.1"/>
    </source>
</evidence>
<protein>
    <submittedName>
        <fullName evidence="8">Chymotrypsin-like elastase family member 2B</fullName>
    </submittedName>
</protein>
<keyword evidence="7" id="KW-1185">Reference proteome</keyword>
<dbReference type="RefSeq" id="XP_011495568.1">
    <property type="nucleotide sequence ID" value="XM_011497266.1"/>
</dbReference>
<dbReference type="Pfam" id="PF00089">
    <property type="entry name" value="Trypsin"/>
    <property type="match status" value="2"/>
</dbReference>
<dbReference type="PANTHER" id="PTHR24276:SF98">
    <property type="entry name" value="FI18310P1-RELATED"/>
    <property type="match status" value="1"/>
</dbReference>
<reference evidence="8" key="1">
    <citation type="submission" date="2025-08" db="UniProtKB">
        <authorList>
            <consortium name="RefSeq"/>
        </authorList>
    </citation>
    <scope>IDENTIFICATION</scope>
</reference>
<dbReference type="InterPro" id="IPR043504">
    <property type="entry name" value="Peptidase_S1_PA_chymotrypsin"/>
</dbReference>
<dbReference type="AlphaFoldDB" id="A0AAJ6YCV7"/>
<dbReference type="InterPro" id="IPR001314">
    <property type="entry name" value="Peptidase_S1A"/>
</dbReference>
<dbReference type="InterPro" id="IPR009003">
    <property type="entry name" value="Peptidase_S1_PA"/>
</dbReference>
<keyword evidence="5" id="KW-1015">Disulfide bond</keyword>
<dbReference type="KEGG" id="csol:105360374"/>
<evidence type="ECO:0000256" key="4">
    <source>
        <dbReference type="ARBA" id="ARBA00022825"/>
    </source>
</evidence>
<dbReference type="PANTHER" id="PTHR24276">
    <property type="entry name" value="POLYSERASE-RELATED"/>
    <property type="match status" value="1"/>
</dbReference>
<feature type="domain" description="Peptidase S1" evidence="6">
    <location>
        <begin position="1"/>
        <end position="189"/>
    </location>
</feature>
<dbReference type="PRINTS" id="PR00722">
    <property type="entry name" value="CHYMOTRYPSIN"/>
</dbReference>
<dbReference type="Gene3D" id="2.40.10.10">
    <property type="entry name" value="Trypsin-like serine proteases"/>
    <property type="match status" value="3"/>
</dbReference>
<evidence type="ECO:0000256" key="1">
    <source>
        <dbReference type="ARBA" id="ARBA00007664"/>
    </source>
</evidence>
<keyword evidence="3" id="KW-0378">Hydrolase</keyword>